<keyword evidence="2" id="KW-1185">Reference proteome</keyword>
<name>A0A432MND9_9BACT</name>
<dbReference type="RefSeq" id="WP_126724308.1">
    <property type="nucleotide sequence ID" value="NZ_RYZH01000007.1"/>
</dbReference>
<organism evidence="1 2">
    <name type="scientific">Tautonia sociabilis</name>
    <dbReference type="NCBI Taxonomy" id="2080755"/>
    <lineage>
        <taxon>Bacteria</taxon>
        <taxon>Pseudomonadati</taxon>
        <taxon>Planctomycetota</taxon>
        <taxon>Planctomycetia</taxon>
        <taxon>Isosphaerales</taxon>
        <taxon>Isosphaeraceae</taxon>
        <taxon>Tautonia</taxon>
    </lineage>
</organism>
<accession>A0A432MND9</accession>
<dbReference type="PIRSF" id="PIRSF016498">
    <property type="entry name" value="UCP016498"/>
    <property type="match status" value="1"/>
</dbReference>
<dbReference type="AlphaFoldDB" id="A0A432MND9"/>
<proteinExistence type="predicted"/>
<protein>
    <submittedName>
        <fullName evidence="1">DUF2203 family protein</fullName>
    </submittedName>
</protein>
<dbReference type="InterPro" id="IPR018699">
    <property type="entry name" value="DUF2203"/>
</dbReference>
<dbReference type="EMBL" id="RYZH01000007">
    <property type="protein sequence ID" value="RUL88820.1"/>
    <property type="molecule type" value="Genomic_DNA"/>
</dbReference>
<dbReference type="Pfam" id="PF09969">
    <property type="entry name" value="DUF2203"/>
    <property type="match status" value="1"/>
</dbReference>
<evidence type="ECO:0000313" key="1">
    <source>
        <dbReference type="EMBL" id="RUL88820.1"/>
    </source>
</evidence>
<reference evidence="1 2" key="2">
    <citation type="submission" date="2019-01" db="EMBL/GenBank/DDBJ databases">
        <title>Tautonia sociabilis, a novel thermotolerant planctomycete of Isosphaeraceae family, isolated from a 4000 m deep subterranean habitat.</title>
        <authorList>
            <person name="Kovaleva O.L."/>
            <person name="Elcheninov A.G."/>
            <person name="Van Heerden E."/>
            <person name="Toshchakov S.V."/>
            <person name="Novikov A."/>
            <person name="Bonch-Osmolovskaya E.A."/>
            <person name="Kublanov I.V."/>
        </authorList>
    </citation>
    <scope>NUCLEOTIDE SEQUENCE [LARGE SCALE GENOMIC DNA]</scope>
    <source>
        <strain evidence="1 2">GM2012</strain>
    </source>
</reference>
<dbReference type="Proteomes" id="UP000280296">
    <property type="component" value="Unassembled WGS sequence"/>
</dbReference>
<comment type="caution">
    <text evidence="1">The sequence shown here is derived from an EMBL/GenBank/DDBJ whole genome shotgun (WGS) entry which is preliminary data.</text>
</comment>
<sequence>MEQPKSVASGRRYFSVEEANRALPLVRVIVADIVRQWQVVSELEQRLAPVLERRKASKSEDDPYDAELASRRAELAAEQDTFRSYLHELEKLGVELKGAHNGLCDFPSLRDGREIYLCWKLGEPEVSHWHELHSGFSGRQPIEDLEPSHAAEPAV</sequence>
<evidence type="ECO:0000313" key="2">
    <source>
        <dbReference type="Proteomes" id="UP000280296"/>
    </source>
</evidence>
<reference evidence="1 2" key="1">
    <citation type="submission" date="2018-12" db="EMBL/GenBank/DDBJ databases">
        <authorList>
            <person name="Toschakov S.V."/>
        </authorList>
    </citation>
    <scope>NUCLEOTIDE SEQUENCE [LARGE SCALE GENOMIC DNA]</scope>
    <source>
        <strain evidence="1 2">GM2012</strain>
    </source>
</reference>
<dbReference type="OrthoDB" id="9802910at2"/>
<gene>
    <name evidence="1" type="ORF">TsocGM_05545</name>
</gene>